<gene>
    <name evidence="3" type="ORF">COLO4_06478</name>
</gene>
<feature type="compositionally biased region" description="Basic and acidic residues" evidence="1">
    <location>
        <begin position="358"/>
        <end position="369"/>
    </location>
</feature>
<dbReference type="Proteomes" id="UP000187203">
    <property type="component" value="Unassembled WGS sequence"/>
</dbReference>
<feature type="region of interest" description="Disordered" evidence="1">
    <location>
        <begin position="311"/>
        <end position="384"/>
    </location>
</feature>
<dbReference type="EMBL" id="AWUE01012723">
    <property type="protein sequence ID" value="OMP08440.1"/>
    <property type="molecule type" value="Genomic_DNA"/>
</dbReference>
<dbReference type="AlphaFoldDB" id="A0A1R3KMY5"/>
<evidence type="ECO:0000259" key="2">
    <source>
        <dbReference type="Pfam" id="PF14111"/>
    </source>
</evidence>
<feature type="compositionally biased region" description="Basic and acidic residues" evidence="1">
    <location>
        <begin position="318"/>
        <end position="328"/>
    </location>
</feature>
<evidence type="ECO:0000256" key="1">
    <source>
        <dbReference type="SAM" id="MobiDB-lite"/>
    </source>
</evidence>
<dbReference type="PANTHER" id="PTHR31286">
    <property type="entry name" value="GLYCINE-RICH CELL WALL STRUCTURAL PROTEIN 1.8-LIKE"/>
    <property type="match status" value="1"/>
</dbReference>
<keyword evidence="4" id="KW-1185">Reference proteome</keyword>
<feature type="compositionally biased region" description="Polar residues" evidence="1">
    <location>
        <begin position="344"/>
        <end position="353"/>
    </location>
</feature>
<proteinExistence type="predicted"/>
<dbReference type="STRING" id="93759.A0A1R3KMY5"/>
<sequence length="555" mass="61158">MAGTLSNLCSKLSLKEGEEDTVVIANELLDGAEGEEGLHGLVGKLYTKKHPNMEGLRNAFIQAWKLDYGLGVMEVGENLFLFQFEDELEKDRVLVHQPWNFNRLLMVFRDYDENQHPESMSFDLCPFWVRIFNLPLKVMNEKVGIVIGETLGPVLEVDLSSGRFLRLRVEINVLSPLKDTLKISLPSGDLEVECRYEKMPAHCRVCGMVIHTDLDYPLGVSQLKNQGFMDRKFEGKLQVESPVNKSGRFVRQESSFRMAGVCSSYMGDGSEVPRFRSHVDSLLLRGRRAARAIAAEDVSCEIVKVVTRNADQAEENEVTSRRNIREGGDPVSQSVNRGSELRGKTQQLGTRASPNPGKGKDLRMMREESSESLSSSNFFGNFHEGGPSFRQSNLGPMIPGVGPVIRSPKQVGPSVSKVGQGGRSASNSEHIRRADSFIPLEEAYSPTEPFVFGASSAIPSKRIRKWKKTAIVSSNYSFDVLGPASNFQVGQKRSSHIPVLDVNLHQGPIKRSREVQYRGSGVGGGYQGTGDAGLVATTDAVVGSTLNGDLDFESD</sequence>
<name>A0A1R3KMY5_9ROSI</name>
<dbReference type="PANTHER" id="PTHR31286:SF167">
    <property type="entry name" value="OS09G0268800 PROTEIN"/>
    <property type="match status" value="1"/>
</dbReference>
<feature type="region of interest" description="Disordered" evidence="1">
    <location>
        <begin position="402"/>
        <end position="428"/>
    </location>
</feature>
<dbReference type="InterPro" id="IPR025558">
    <property type="entry name" value="DUF4283"/>
</dbReference>
<reference evidence="4" key="1">
    <citation type="submission" date="2013-09" db="EMBL/GenBank/DDBJ databases">
        <title>Corchorus olitorius genome sequencing.</title>
        <authorList>
            <person name="Alam M."/>
            <person name="Haque M.S."/>
            <person name="Islam M.S."/>
            <person name="Emdad E.M."/>
            <person name="Islam M.M."/>
            <person name="Ahmed B."/>
            <person name="Halim A."/>
            <person name="Hossen Q.M.M."/>
            <person name="Hossain M.Z."/>
            <person name="Ahmed R."/>
            <person name="Khan M.M."/>
            <person name="Islam R."/>
            <person name="Rashid M.M."/>
            <person name="Khan S.A."/>
            <person name="Rahman M.S."/>
            <person name="Alam M."/>
            <person name="Yahiya A.S."/>
            <person name="Khan M.S."/>
            <person name="Azam M.S."/>
            <person name="Haque T."/>
            <person name="Lashkar M.Z.H."/>
            <person name="Akhand A.I."/>
            <person name="Morshed G."/>
            <person name="Roy S."/>
            <person name="Uddin K.S."/>
            <person name="Rabeya T."/>
            <person name="Hossain A.S."/>
            <person name="Chowdhury A."/>
            <person name="Snigdha A.R."/>
            <person name="Mortoza M.S."/>
            <person name="Matin S.A."/>
            <person name="Hoque S.M.E."/>
            <person name="Islam M.K."/>
            <person name="Roy D.K."/>
            <person name="Haider R."/>
            <person name="Moosa M.M."/>
            <person name="Elias S.M."/>
            <person name="Hasan A.M."/>
            <person name="Jahan S."/>
            <person name="Shafiuddin M."/>
            <person name="Mahmood N."/>
            <person name="Shommy N.S."/>
        </authorList>
    </citation>
    <scope>NUCLEOTIDE SEQUENCE [LARGE SCALE GENOMIC DNA]</scope>
    <source>
        <strain evidence="4">cv. O-4</strain>
    </source>
</reference>
<accession>A0A1R3KMY5</accession>
<feature type="domain" description="DUF4283" evidence="2">
    <location>
        <begin position="41"/>
        <end position="117"/>
    </location>
</feature>
<organism evidence="3 4">
    <name type="scientific">Corchorus olitorius</name>
    <dbReference type="NCBI Taxonomy" id="93759"/>
    <lineage>
        <taxon>Eukaryota</taxon>
        <taxon>Viridiplantae</taxon>
        <taxon>Streptophyta</taxon>
        <taxon>Embryophyta</taxon>
        <taxon>Tracheophyta</taxon>
        <taxon>Spermatophyta</taxon>
        <taxon>Magnoliopsida</taxon>
        <taxon>eudicotyledons</taxon>
        <taxon>Gunneridae</taxon>
        <taxon>Pentapetalae</taxon>
        <taxon>rosids</taxon>
        <taxon>malvids</taxon>
        <taxon>Malvales</taxon>
        <taxon>Malvaceae</taxon>
        <taxon>Grewioideae</taxon>
        <taxon>Apeibeae</taxon>
        <taxon>Corchorus</taxon>
    </lineage>
</organism>
<protein>
    <recommendedName>
        <fullName evidence="2">DUF4283 domain-containing protein</fullName>
    </recommendedName>
</protein>
<dbReference type="Pfam" id="PF14111">
    <property type="entry name" value="DUF4283"/>
    <property type="match status" value="1"/>
</dbReference>
<evidence type="ECO:0000313" key="3">
    <source>
        <dbReference type="EMBL" id="OMP08440.1"/>
    </source>
</evidence>
<evidence type="ECO:0000313" key="4">
    <source>
        <dbReference type="Proteomes" id="UP000187203"/>
    </source>
</evidence>
<dbReference type="InterPro" id="IPR040256">
    <property type="entry name" value="At4g02000-like"/>
</dbReference>
<comment type="caution">
    <text evidence="3">The sequence shown here is derived from an EMBL/GenBank/DDBJ whole genome shotgun (WGS) entry which is preliminary data.</text>
</comment>
<dbReference type="OrthoDB" id="1001312at2759"/>